<sequence length="542" mass="61191">MVDVEHRIHAQYAGLKRLSQRAHAGTAPASSGGRRVFFSFAAYARTVIDHLRNCGVEIEKGLSEKEFARVEATYSFTFPPDLRAILAEGLPVGPGFPNWRDGVPQQIQMRFDLPVAGLLYEVAKGNLWRSQWGPRPVDTEQAIRLALISLRKVSTMVPVYSHCYIPASPNIAGNPVFFLHMKENFISGIDIADFFLRELFVPHGYEEPRNLPDLSEWVDDGGSRVVRLGSGRDLFTGSRLGGRLVFGKENFLIPSRVCEDEVQELHFDNGHLQEDAEKKSEEHKFESWGRSLDSLGKHSDVMLKSLDNFGRRSSSKSFDFHQKHGGNLARSTTGLGKNHAQDCLARFSFFEERPISVNTLAHFSMNAPTWTSKARRIEFWTELTEKRNSSNVLTSEKLFSAHKGDVGLEHFTPRCGVEDQSLTEYRNEHSPKWLVNYLEDVTLRLRKGGWKEVEIDEMLDPRPPAKKVQESSPDKQSMLETLTRQAEILQAQLRAAGWSMRDVAEVLTSDLKLADFRKCSASNLPPELATRIGTFADYVVNV</sequence>
<protein>
    <submittedName>
        <fullName evidence="1">Uncharacterized protein</fullName>
    </submittedName>
</protein>
<proteinExistence type="predicted"/>
<keyword evidence="2" id="KW-1185">Reference proteome</keyword>
<dbReference type="Proteomes" id="UP001605036">
    <property type="component" value="Unassembled WGS sequence"/>
</dbReference>
<comment type="caution">
    <text evidence="1">The sequence shown here is derived from an EMBL/GenBank/DDBJ whole genome shotgun (WGS) entry which is preliminary data.</text>
</comment>
<evidence type="ECO:0000313" key="1">
    <source>
        <dbReference type="EMBL" id="KAL2650109.1"/>
    </source>
</evidence>
<name>A0ABD1ZIP6_9MARC</name>
<evidence type="ECO:0000313" key="2">
    <source>
        <dbReference type="Proteomes" id="UP001605036"/>
    </source>
</evidence>
<organism evidence="1 2">
    <name type="scientific">Riccia fluitans</name>
    <dbReference type="NCBI Taxonomy" id="41844"/>
    <lineage>
        <taxon>Eukaryota</taxon>
        <taxon>Viridiplantae</taxon>
        <taxon>Streptophyta</taxon>
        <taxon>Embryophyta</taxon>
        <taxon>Marchantiophyta</taxon>
        <taxon>Marchantiopsida</taxon>
        <taxon>Marchantiidae</taxon>
        <taxon>Marchantiales</taxon>
        <taxon>Ricciaceae</taxon>
        <taxon>Riccia</taxon>
    </lineage>
</organism>
<accession>A0ABD1ZIP6</accession>
<gene>
    <name evidence="1" type="ORF">R1flu_018237</name>
</gene>
<dbReference type="PANTHER" id="PTHR32011:SF2">
    <property type="entry name" value="OS08G0472400 PROTEIN"/>
    <property type="match status" value="1"/>
</dbReference>
<dbReference type="PANTHER" id="PTHR32011">
    <property type="entry name" value="OS08G0472400 PROTEIN"/>
    <property type="match status" value="1"/>
</dbReference>
<dbReference type="EMBL" id="JBHFFA010000001">
    <property type="protein sequence ID" value="KAL2650109.1"/>
    <property type="molecule type" value="Genomic_DNA"/>
</dbReference>
<dbReference type="AlphaFoldDB" id="A0ABD1ZIP6"/>
<reference evidence="1 2" key="1">
    <citation type="submission" date="2024-09" db="EMBL/GenBank/DDBJ databases">
        <title>Chromosome-scale assembly of Riccia fluitans.</title>
        <authorList>
            <person name="Paukszto L."/>
            <person name="Sawicki J."/>
            <person name="Karawczyk K."/>
            <person name="Piernik-Szablinska J."/>
            <person name="Szczecinska M."/>
            <person name="Mazdziarz M."/>
        </authorList>
    </citation>
    <scope>NUCLEOTIDE SEQUENCE [LARGE SCALE GENOMIC DNA]</scope>
    <source>
        <strain evidence="1">Rf_01</strain>
        <tissue evidence="1">Aerial parts of the thallus</tissue>
    </source>
</reference>